<keyword evidence="2" id="KW-1185">Reference proteome</keyword>
<name>A0A2T0KM59_9ACTN</name>
<evidence type="ECO:0000313" key="1">
    <source>
        <dbReference type="EMBL" id="PRX24702.1"/>
    </source>
</evidence>
<evidence type="ECO:0000313" key="2">
    <source>
        <dbReference type="Proteomes" id="UP000239415"/>
    </source>
</evidence>
<dbReference type="Proteomes" id="UP000239415">
    <property type="component" value="Unassembled WGS sequence"/>
</dbReference>
<evidence type="ECO:0008006" key="3">
    <source>
        <dbReference type="Google" id="ProtNLM"/>
    </source>
</evidence>
<dbReference type="Gene3D" id="3.10.129.10">
    <property type="entry name" value="Hotdog Thioesterase"/>
    <property type="match status" value="1"/>
</dbReference>
<dbReference type="SUPFAM" id="SSF54637">
    <property type="entry name" value="Thioesterase/thiol ester dehydrase-isomerase"/>
    <property type="match status" value="1"/>
</dbReference>
<dbReference type="InterPro" id="IPR029069">
    <property type="entry name" value="HotDog_dom_sf"/>
</dbReference>
<dbReference type="EMBL" id="PVMZ01000002">
    <property type="protein sequence ID" value="PRX24702.1"/>
    <property type="molecule type" value="Genomic_DNA"/>
</dbReference>
<accession>A0A2T0KM59</accession>
<sequence>MRDRLVNGVCEGRGMRIPARFNGPPGTGNGGWCAGAFATAAGARIGGEGVQVTLRVPPPLETVLELRDGSVWAGDTLVAEVAHVGEVDADVPPVPLEEAVAASKDYPGFAHHPFRTCYVCGPDRAPGDGLRIFPGPLPGDRTAAPWTVPDEVSAETMWAALDCPGGWTAIGGSGRPFVLGRIAATVGELPAPGSECVVVGALSGVNGRKATVDSTVYGPDGRRLARARATWLALVQ</sequence>
<protein>
    <recommendedName>
        <fullName evidence="3">Thioesterase superfamily protein</fullName>
    </recommendedName>
</protein>
<comment type="caution">
    <text evidence="1">The sequence shown here is derived from an EMBL/GenBank/DDBJ whole genome shotgun (WGS) entry which is preliminary data.</text>
</comment>
<organism evidence="1 2">
    <name type="scientific">Actinoplanes italicus</name>
    <dbReference type="NCBI Taxonomy" id="113567"/>
    <lineage>
        <taxon>Bacteria</taxon>
        <taxon>Bacillati</taxon>
        <taxon>Actinomycetota</taxon>
        <taxon>Actinomycetes</taxon>
        <taxon>Micromonosporales</taxon>
        <taxon>Micromonosporaceae</taxon>
        <taxon>Actinoplanes</taxon>
    </lineage>
</organism>
<dbReference type="AlphaFoldDB" id="A0A2T0KM59"/>
<gene>
    <name evidence="1" type="ORF">CLV67_102481</name>
</gene>
<proteinExistence type="predicted"/>
<reference evidence="1 2" key="1">
    <citation type="submission" date="2018-03" db="EMBL/GenBank/DDBJ databases">
        <title>Genomic Encyclopedia of Archaeal and Bacterial Type Strains, Phase II (KMG-II): from individual species to whole genera.</title>
        <authorList>
            <person name="Goeker M."/>
        </authorList>
    </citation>
    <scope>NUCLEOTIDE SEQUENCE [LARGE SCALE GENOMIC DNA]</scope>
    <source>
        <strain evidence="1 2">DSM 43146</strain>
    </source>
</reference>